<dbReference type="RefSeq" id="WP_213494410.1">
    <property type="nucleotide sequence ID" value="NZ_CP074694.1"/>
</dbReference>
<dbReference type="PIRSF" id="PIRSF004486">
    <property type="entry name" value="MraW"/>
    <property type="match status" value="1"/>
</dbReference>
<dbReference type="Gene3D" id="3.40.50.150">
    <property type="entry name" value="Vaccinia Virus protein VP39"/>
    <property type="match status" value="1"/>
</dbReference>
<dbReference type="HAMAP" id="MF_01007">
    <property type="entry name" value="16SrRNA_methyltr_H"/>
    <property type="match status" value="1"/>
</dbReference>
<evidence type="ECO:0000256" key="1">
    <source>
        <dbReference type="ARBA" id="ARBA00010396"/>
    </source>
</evidence>
<dbReference type="NCBIfam" id="TIGR00006">
    <property type="entry name" value="16S rRNA (cytosine(1402)-N(4))-methyltransferase RsmH"/>
    <property type="match status" value="1"/>
</dbReference>
<evidence type="ECO:0000256" key="6">
    <source>
        <dbReference type="HAMAP-Rule" id="MF_01007"/>
    </source>
</evidence>
<dbReference type="SUPFAM" id="SSF81799">
    <property type="entry name" value="Putative methyltransferase TM0872, insert domain"/>
    <property type="match status" value="1"/>
</dbReference>
<evidence type="ECO:0000256" key="7">
    <source>
        <dbReference type="SAM" id="MobiDB-lite"/>
    </source>
</evidence>
<accession>A0A8E6B334</accession>
<evidence type="ECO:0000256" key="2">
    <source>
        <dbReference type="ARBA" id="ARBA00022552"/>
    </source>
</evidence>
<feature type="binding site" evidence="6">
    <location>
        <position position="103"/>
    </location>
    <ligand>
        <name>S-adenosyl-L-methionine</name>
        <dbReference type="ChEBI" id="CHEBI:59789"/>
    </ligand>
</feature>
<keyword evidence="2 6" id="KW-0698">rRNA processing</keyword>
<dbReference type="PANTHER" id="PTHR11265:SF0">
    <property type="entry name" value="12S RRNA N4-METHYLCYTIDINE METHYLTRANSFERASE"/>
    <property type="match status" value="1"/>
</dbReference>
<dbReference type="GO" id="GO:0071424">
    <property type="term" value="F:rRNA (cytosine-N4-)-methyltransferase activity"/>
    <property type="evidence" value="ECO:0007669"/>
    <property type="project" value="UniProtKB-UniRule"/>
</dbReference>
<gene>
    <name evidence="6 8" type="primary">rsmH</name>
    <name evidence="8" type="ORF">KIH39_16980</name>
</gene>
<feature type="binding site" evidence="6">
    <location>
        <position position="96"/>
    </location>
    <ligand>
        <name>S-adenosyl-L-methionine</name>
        <dbReference type="ChEBI" id="CHEBI:59789"/>
    </ligand>
</feature>
<comment type="subcellular location">
    <subcellularLocation>
        <location evidence="6">Cytoplasm</location>
    </subcellularLocation>
</comment>
<dbReference type="GO" id="GO:0005737">
    <property type="term" value="C:cytoplasm"/>
    <property type="evidence" value="ECO:0007669"/>
    <property type="project" value="UniProtKB-SubCell"/>
</dbReference>
<organism evidence="8 9">
    <name type="scientific">Telmatocola sphagniphila</name>
    <dbReference type="NCBI Taxonomy" id="1123043"/>
    <lineage>
        <taxon>Bacteria</taxon>
        <taxon>Pseudomonadati</taxon>
        <taxon>Planctomycetota</taxon>
        <taxon>Planctomycetia</taxon>
        <taxon>Gemmatales</taxon>
        <taxon>Gemmataceae</taxon>
    </lineage>
</organism>
<proteinExistence type="inferred from homology"/>
<comment type="catalytic activity">
    <reaction evidence="6">
        <text>cytidine(1402) in 16S rRNA + S-adenosyl-L-methionine = N(4)-methylcytidine(1402) in 16S rRNA + S-adenosyl-L-homocysteine + H(+)</text>
        <dbReference type="Rhea" id="RHEA:42928"/>
        <dbReference type="Rhea" id="RHEA-COMP:10286"/>
        <dbReference type="Rhea" id="RHEA-COMP:10287"/>
        <dbReference type="ChEBI" id="CHEBI:15378"/>
        <dbReference type="ChEBI" id="CHEBI:57856"/>
        <dbReference type="ChEBI" id="CHEBI:59789"/>
        <dbReference type="ChEBI" id="CHEBI:74506"/>
        <dbReference type="ChEBI" id="CHEBI:82748"/>
        <dbReference type="EC" id="2.1.1.199"/>
    </reaction>
</comment>
<evidence type="ECO:0000256" key="4">
    <source>
        <dbReference type="ARBA" id="ARBA00022679"/>
    </source>
</evidence>
<comment type="similarity">
    <text evidence="1 6">Belongs to the methyltransferase superfamily. RsmH family.</text>
</comment>
<dbReference type="PANTHER" id="PTHR11265">
    <property type="entry name" value="S-ADENOSYL-METHYLTRANSFERASE MRAW"/>
    <property type="match status" value="1"/>
</dbReference>
<evidence type="ECO:0000313" key="9">
    <source>
        <dbReference type="Proteomes" id="UP000676194"/>
    </source>
</evidence>
<dbReference type="InterPro" id="IPR002903">
    <property type="entry name" value="RsmH"/>
</dbReference>
<dbReference type="EMBL" id="CP074694">
    <property type="protein sequence ID" value="QVL30539.1"/>
    <property type="molecule type" value="Genomic_DNA"/>
</dbReference>
<evidence type="ECO:0000256" key="3">
    <source>
        <dbReference type="ARBA" id="ARBA00022603"/>
    </source>
</evidence>
<keyword evidence="4 6" id="KW-0808">Transferase</keyword>
<reference evidence="8" key="1">
    <citation type="submission" date="2021-05" db="EMBL/GenBank/DDBJ databases">
        <title>Complete genome sequence of the cellulolytic planctomycete Telmatocola sphagniphila SP2T and characterization of the first cellulase from planctomycetes.</title>
        <authorList>
            <person name="Rakitin A.L."/>
            <person name="Beletsky A.V."/>
            <person name="Naumoff D.G."/>
            <person name="Kulichevskaya I.S."/>
            <person name="Mardanov A.V."/>
            <person name="Ravin N.V."/>
            <person name="Dedysh S.N."/>
        </authorList>
    </citation>
    <scope>NUCLEOTIDE SEQUENCE</scope>
    <source>
        <strain evidence="8">SP2T</strain>
    </source>
</reference>
<keyword evidence="6" id="KW-0963">Cytoplasm</keyword>
<feature type="compositionally biased region" description="Basic residues" evidence="7">
    <location>
        <begin position="277"/>
        <end position="288"/>
    </location>
</feature>
<dbReference type="Pfam" id="PF01795">
    <property type="entry name" value="Methyltransf_5"/>
    <property type="match status" value="1"/>
</dbReference>
<feature type="binding site" evidence="6">
    <location>
        <begin position="30"/>
        <end position="32"/>
    </location>
    <ligand>
        <name>S-adenosyl-L-methionine</name>
        <dbReference type="ChEBI" id="CHEBI:59789"/>
    </ligand>
</feature>
<dbReference type="SUPFAM" id="SSF53335">
    <property type="entry name" value="S-adenosyl-L-methionine-dependent methyltransferases"/>
    <property type="match status" value="1"/>
</dbReference>
<dbReference type="GO" id="GO:0070475">
    <property type="term" value="P:rRNA base methylation"/>
    <property type="evidence" value="ECO:0007669"/>
    <property type="project" value="UniProtKB-UniRule"/>
</dbReference>
<sequence length="288" mass="32504">MHRSVLPIETLELLAPASGEVWIDATAGLGGHSRLIAEKLLPGGMLIALDQDPSMLALAKENLKDLPVRFFHANFDQFEAVLEELKLEKVNGLLADLGICSEQLDDPQRGLSFQKNGPLDMRLDTTTGRPAADLVNRLEEEELADIFYHYGEERLSRRVARRIVEQRAVRKFETTEQLAELVRRCVPRSPGQRIDPATRVFQALRIAVNEELAVLENLLRILPRRIAPGGRVGIISFHSLEDRPVKQAFADKDIWESLTRKPVQAGEEECRDNPRSRSAKLRVVRRKA</sequence>
<dbReference type="KEGG" id="tsph:KIH39_16980"/>
<feature type="binding site" evidence="6">
    <location>
        <position position="75"/>
    </location>
    <ligand>
        <name>S-adenosyl-L-methionine</name>
        <dbReference type="ChEBI" id="CHEBI:59789"/>
    </ligand>
</feature>
<dbReference type="Proteomes" id="UP000676194">
    <property type="component" value="Chromosome"/>
</dbReference>
<dbReference type="Gene3D" id="1.10.150.170">
    <property type="entry name" value="Putative methyltransferase TM0872, insert domain"/>
    <property type="match status" value="1"/>
</dbReference>
<dbReference type="FunFam" id="1.10.150.170:FF:000003">
    <property type="entry name" value="Ribosomal RNA small subunit methyltransferase H"/>
    <property type="match status" value="1"/>
</dbReference>
<dbReference type="AlphaFoldDB" id="A0A8E6B334"/>
<keyword evidence="9" id="KW-1185">Reference proteome</keyword>
<name>A0A8E6B334_9BACT</name>
<keyword evidence="3 6" id="KW-0489">Methyltransferase</keyword>
<evidence type="ECO:0000313" key="8">
    <source>
        <dbReference type="EMBL" id="QVL30539.1"/>
    </source>
</evidence>
<feature type="region of interest" description="Disordered" evidence="7">
    <location>
        <begin position="265"/>
        <end position="288"/>
    </location>
</feature>
<dbReference type="InterPro" id="IPR023397">
    <property type="entry name" value="SAM-dep_MeTrfase_MraW_recog"/>
</dbReference>
<dbReference type="InterPro" id="IPR029063">
    <property type="entry name" value="SAM-dependent_MTases_sf"/>
</dbReference>
<keyword evidence="5 6" id="KW-0949">S-adenosyl-L-methionine</keyword>
<feature type="binding site" evidence="6">
    <location>
        <position position="50"/>
    </location>
    <ligand>
        <name>S-adenosyl-L-methionine</name>
        <dbReference type="ChEBI" id="CHEBI:59789"/>
    </ligand>
</feature>
<evidence type="ECO:0000256" key="5">
    <source>
        <dbReference type="ARBA" id="ARBA00022691"/>
    </source>
</evidence>
<comment type="function">
    <text evidence="6">Specifically methylates the N4 position of cytidine in position 1402 (C1402) of 16S rRNA.</text>
</comment>
<protein>
    <recommendedName>
        <fullName evidence="6">Ribosomal RNA small subunit methyltransferase H</fullName>
        <ecNumber evidence="6">2.1.1.199</ecNumber>
    </recommendedName>
    <alternativeName>
        <fullName evidence="6">16S rRNA m(4)C1402 methyltransferase</fullName>
    </alternativeName>
    <alternativeName>
        <fullName evidence="6">rRNA (cytosine-N(4)-)-methyltransferase RsmH</fullName>
    </alternativeName>
</protein>
<dbReference type="EC" id="2.1.1.199" evidence="6"/>